<dbReference type="AlphaFoldDB" id="G9WWU3"/>
<feature type="region of interest" description="Disordered" evidence="1">
    <location>
        <begin position="136"/>
        <end position="159"/>
    </location>
</feature>
<dbReference type="InterPro" id="IPR000182">
    <property type="entry name" value="GNAT_dom"/>
</dbReference>
<evidence type="ECO:0000256" key="1">
    <source>
        <dbReference type="SAM" id="MobiDB-lite"/>
    </source>
</evidence>
<dbReference type="RefSeq" id="WP_009537295.1">
    <property type="nucleotide sequence ID" value="NZ_JH414505.1"/>
</dbReference>
<dbReference type="PROSITE" id="PS51186">
    <property type="entry name" value="GNAT"/>
    <property type="match status" value="1"/>
</dbReference>
<evidence type="ECO:0000313" key="4">
    <source>
        <dbReference type="Proteomes" id="UP000003527"/>
    </source>
</evidence>
<feature type="domain" description="N-acetyltransferase" evidence="2">
    <location>
        <begin position="4"/>
        <end position="146"/>
    </location>
</feature>
<dbReference type="CDD" id="cd04301">
    <property type="entry name" value="NAT_SF"/>
    <property type="match status" value="1"/>
</dbReference>
<dbReference type="PANTHER" id="PTHR37817:SF1">
    <property type="entry name" value="N-ACETYLTRANSFERASE EIS"/>
    <property type="match status" value="1"/>
</dbReference>
<evidence type="ECO:0000313" key="3">
    <source>
        <dbReference type="EMBL" id="EHL09496.1"/>
    </source>
</evidence>
<comment type="caution">
    <text evidence="3">The sequence shown here is derived from an EMBL/GenBank/DDBJ whole genome shotgun (WGS) entry which is preliminary data.</text>
</comment>
<dbReference type="GO" id="GO:0034069">
    <property type="term" value="F:aminoglycoside N-acetyltransferase activity"/>
    <property type="evidence" value="ECO:0007669"/>
    <property type="project" value="TreeGrafter"/>
</dbReference>
<protein>
    <recommendedName>
        <fullName evidence="2">N-acetyltransferase domain-containing protein</fullName>
    </recommendedName>
</protein>
<gene>
    <name evidence="3" type="ORF">HMPREF9624_01537</name>
</gene>
<reference evidence="3 4" key="1">
    <citation type="submission" date="2011-08" db="EMBL/GenBank/DDBJ databases">
        <title>The Genome Sequence of Oribacterium sp. ACB7.</title>
        <authorList>
            <consortium name="The Broad Institute Genome Sequencing Platform"/>
            <person name="Earl A."/>
            <person name="Ward D."/>
            <person name="Feldgarden M."/>
            <person name="Gevers D."/>
            <person name="Sizova M."/>
            <person name="Hazen A."/>
            <person name="Epstein S."/>
            <person name="Young S.K."/>
            <person name="Zeng Q."/>
            <person name="Gargeya S."/>
            <person name="Fitzgerald M."/>
            <person name="Haas B."/>
            <person name="Abouelleil A."/>
            <person name="Alvarado L."/>
            <person name="Arachchi H.M."/>
            <person name="Berlin A."/>
            <person name="Brown A."/>
            <person name="Chapman S.B."/>
            <person name="Chen Z."/>
            <person name="Dunbar C."/>
            <person name="Freedman E."/>
            <person name="Gearin G."/>
            <person name="Gellesch M."/>
            <person name="Goldberg J."/>
            <person name="Griggs A."/>
            <person name="Gujja S."/>
            <person name="Heiman D."/>
            <person name="Howarth C."/>
            <person name="Larson L."/>
            <person name="Lui A."/>
            <person name="MacDonald P.J.P."/>
            <person name="Montmayeur A."/>
            <person name="Murphy C."/>
            <person name="Neiman D."/>
            <person name="Pearson M."/>
            <person name="Priest M."/>
            <person name="Roberts A."/>
            <person name="Saif S."/>
            <person name="Shea T."/>
            <person name="Shenoy N."/>
            <person name="Sisk P."/>
            <person name="Stolte C."/>
            <person name="Sykes S."/>
            <person name="Wortman J."/>
            <person name="Nusbaum C."/>
            <person name="Birren B."/>
        </authorList>
    </citation>
    <scope>NUCLEOTIDE SEQUENCE [LARGE SCALE GENOMIC DNA]</scope>
    <source>
        <strain evidence="3 4">ACB7</strain>
    </source>
</reference>
<organism evidence="3 4">
    <name type="scientific">Oribacterium asaccharolyticum ACB7</name>
    <dbReference type="NCBI Taxonomy" id="796944"/>
    <lineage>
        <taxon>Bacteria</taxon>
        <taxon>Bacillati</taxon>
        <taxon>Bacillota</taxon>
        <taxon>Clostridia</taxon>
        <taxon>Lachnospirales</taxon>
        <taxon>Lachnospiraceae</taxon>
        <taxon>Oribacterium</taxon>
    </lineage>
</organism>
<dbReference type="Gene3D" id="3.40.630.30">
    <property type="match status" value="1"/>
</dbReference>
<keyword evidence="4" id="KW-1185">Reference proteome</keyword>
<proteinExistence type="predicted"/>
<accession>G9WWU3</accession>
<dbReference type="Proteomes" id="UP000003527">
    <property type="component" value="Unassembled WGS sequence"/>
</dbReference>
<evidence type="ECO:0000259" key="2">
    <source>
        <dbReference type="PROSITE" id="PS51186"/>
    </source>
</evidence>
<dbReference type="InterPro" id="IPR016181">
    <property type="entry name" value="Acyl_CoA_acyltransferase"/>
</dbReference>
<name>G9WWU3_9FIRM</name>
<sequence length="246" mass="28528">MMRKILLLKTPEEQERTKALYREIFPEDTEAFLDFYYKERPKRILAMEEDGQIIAMLHLNPFLLSFFGKEITASYIYAVATKKEKRRQGIMGELLRYAFQLLKEEGEVFCILIPVAESIYSPYGFRTVAKLSKEESEAEEGKKEKAPKNSAEPKCEAAKHGNLPDFNEKALQDYVLYAVPTKALLERRKKEALLDSEEDALPENPVLMMKILNKPLFLSYTGYPDESEEELLRRLSGERIHFSDDI</sequence>
<dbReference type="GO" id="GO:0030649">
    <property type="term" value="P:aminoglycoside antibiotic catabolic process"/>
    <property type="evidence" value="ECO:0007669"/>
    <property type="project" value="TreeGrafter"/>
</dbReference>
<dbReference type="InterPro" id="IPR051554">
    <property type="entry name" value="Acetyltransferase_Eis"/>
</dbReference>
<dbReference type="PANTHER" id="PTHR37817">
    <property type="entry name" value="N-ACETYLTRANSFERASE EIS"/>
    <property type="match status" value="1"/>
</dbReference>
<dbReference type="PATRIC" id="fig|796944.3.peg.2293"/>
<dbReference type="HOGENOM" id="CLU_1276570_0_0_9"/>
<dbReference type="Pfam" id="PF13527">
    <property type="entry name" value="Acetyltransf_9"/>
    <property type="match status" value="1"/>
</dbReference>
<dbReference type="SUPFAM" id="SSF55729">
    <property type="entry name" value="Acyl-CoA N-acyltransferases (Nat)"/>
    <property type="match status" value="1"/>
</dbReference>
<dbReference type="EMBL" id="AFZD01000021">
    <property type="protein sequence ID" value="EHL09496.1"/>
    <property type="molecule type" value="Genomic_DNA"/>
</dbReference>